<dbReference type="InterPro" id="IPR002575">
    <property type="entry name" value="Aminoglycoside_PTrfase"/>
</dbReference>
<keyword evidence="4" id="KW-1185">Reference proteome</keyword>
<dbReference type="CDD" id="cd05154">
    <property type="entry name" value="ACAD10_11_N-like"/>
    <property type="match status" value="1"/>
</dbReference>
<comment type="caution">
    <text evidence="3">The sequence shown here is derived from an EMBL/GenBank/DDBJ whole genome shotgun (WGS) entry which is preliminary data.</text>
</comment>
<dbReference type="Proteomes" id="UP001589788">
    <property type="component" value="Unassembled WGS sequence"/>
</dbReference>
<evidence type="ECO:0000313" key="4">
    <source>
        <dbReference type="Proteomes" id="UP001589788"/>
    </source>
</evidence>
<dbReference type="PANTHER" id="PTHR21310">
    <property type="entry name" value="AMINOGLYCOSIDE PHOSPHOTRANSFERASE-RELATED-RELATED"/>
    <property type="match status" value="1"/>
</dbReference>
<gene>
    <name evidence="3" type="ORF">ACFFRE_03595</name>
</gene>
<organism evidence="3 4">
    <name type="scientific">Aciditerrimonas ferrireducens</name>
    <dbReference type="NCBI Taxonomy" id="667306"/>
    <lineage>
        <taxon>Bacteria</taxon>
        <taxon>Bacillati</taxon>
        <taxon>Actinomycetota</taxon>
        <taxon>Acidimicrobiia</taxon>
        <taxon>Acidimicrobiales</taxon>
        <taxon>Acidimicrobiaceae</taxon>
        <taxon>Aciditerrimonas</taxon>
    </lineage>
</organism>
<evidence type="ECO:0000259" key="1">
    <source>
        <dbReference type="Pfam" id="PF01636"/>
    </source>
</evidence>
<evidence type="ECO:0000313" key="3">
    <source>
        <dbReference type="EMBL" id="MFC0081244.1"/>
    </source>
</evidence>
<dbReference type="Pfam" id="PF01636">
    <property type="entry name" value="APH"/>
    <property type="match status" value="1"/>
</dbReference>
<dbReference type="Pfam" id="PF19802">
    <property type="entry name" value="DUF6285"/>
    <property type="match status" value="1"/>
</dbReference>
<dbReference type="RefSeq" id="WP_377788303.1">
    <property type="nucleotide sequence ID" value="NZ_JBHLYQ010000022.1"/>
</dbReference>
<dbReference type="InterPro" id="IPR041726">
    <property type="entry name" value="ACAD10_11_N"/>
</dbReference>
<sequence length="494" mass="51801">MAEPGELPGPLAAALREALRARFPGVELGSAEPMAGGASRATWRVALRGGPPEHPVVVVRTNPEGAPPADLALEGRLLDSAHRAGLPVPAVLAAIPGPPAALVLAFVDGEVLPRRVLQDPVLAGARAVLGGQCGEALARLHRIPVEDLPEVAARPQLAHGGAEAQLVMVRRLLDDLGQPHPALELGWRWLADHPPPAGPLVLVHGDFRTGNLIVGPEGLRAVLDWELAHLGDPLEDLGWLCTPAWRFGSPLPVGGFGSLEDLVTAYERAGGRAVDPGALAWWTAFGSLRWGALSTLQAMTHIRGVRRSLELAAIGRRVCETEADLLDALDQLAPLEGPGSEDGADPVAEVDDAAGIESAGARVGKTGGWLPHDLPRAADLLETVAEHLEGELADQVAGRQRFLVRVAANVVRVVAREVRLGPGQEAEHRARLAVLGVADDAELALALRDGRLGALDPRVRHAVRAAVAAKLAVANPRRLQAAGYRAPGSPERQG</sequence>
<dbReference type="EMBL" id="JBHLYQ010000022">
    <property type="protein sequence ID" value="MFC0081244.1"/>
    <property type="molecule type" value="Genomic_DNA"/>
</dbReference>
<reference evidence="3 4" key="1">
    <citation type="submission" date="2024-09" db="EMBL/GenBank/DDBJ databases">
        <authorList>
            <person name="Sun Q."/>
            <person name="Mori K."/>
        </authorList>
    </citation>
    <scope>NUCLEOTIDE SEQUENCE [LARGE SCALE GENOMIC DNA]</scope>
    <source>
        <strain evidence="3 4">JCM 15389</strain>
    </source>
</reference>
<dbReference type="InterPro" id="IPR051678">
    <property type="entry name" value="AGP_Transferase"/>
</dbReference>
<dbReference type="SUPFAM" id="SSF56112">
    <property type="entry name" value="Protein kinase-like (PK-like)"/>
    <property type="match status" value="1"/>
</dbReference>
<protein>
    <submittedName>
        <fullName evidence="3">Phosphotransferase family protein</fullName>
    </submittedName>
</protein>
<feature type="domain" description="DUF6285" evidence="2">
    <location>
        <begin position="395"/>
        <end position="477"/>
    </location>
</feature>
<dbReference type="InterPro" id="IPR011009">
    <property type="entry name" value="Kinase-like_dom_sf"/>
</dbReference>
<dbReference type="Gene3D" id="3.90.1200.10">
    <property type="match status" value="1"/>
</dbReference>
<evidence type="ECO:0000259" key="2">
    <source>
        <dbReference type="Pfam" id="PF19802"/>
    </source>
</evidence>
<proteinExistence type="predicted"/>
<name>A0ABV6C0N2_9ACTN</name>
<dbReference type="InterPro" id="IPR046252">
    <property type="entry name" value="DUF6285"/>
</dbReference>
<feature type="domain" description="Aminoglycoside phosphotransferase" evidence="1">
    <location>
        <begin position="31"/>
        <end position="271"/>
    </location>
</feature>
<accession>A0ABV6C0N2</accession>
<dbReference type="PANTHER" id="PTHR21310:SF57">
    <property type="entry name" value="BLR2944 PROTEIN"/>
    <property type="match status" value="1"/>
</dbReference>